<dbReference type="AlphaFoldDB" id="A0A928Z8C8"/>
<keyword evidence="1" id="KW-1133">Transmembrane helix</keyword>
<feature type="transmembrane region" description="Helical" evidence="1">
    <location>
        <begin position="349"/>
        <end position="370"/>
    </location>
</feature>
<proteinExistence type="predicted"/>
<keyword evidence="1" id="KW-0812">Transmembrane</keyword>
<organism evidence="2 3">
    <name type="scientific">Zarconia navalis LEGE 11467</name>
    <dbReference type="NCBI Taxonomy" id="1828826"/>
    <lineage>
        <taxon>Bacteria</taxon>
        <taxon>Bacillati</taxon>
        <taxon>Cyanobacteriota</taxon>
        <taxon>Cyanophyceae</taxon>
        <taxon>Oscillatoriophycideae</taxon>
        <taxon>Oscillatoriales</taxon>
        <taxon>Oscillatoriales incertae sedis</taxon>
        <taxon>Zarconia</taxon>
        <taxon>Zarconia navalis</taxon>
    </lineage>
</organism>
<keyword evidence="3" id="KW-1185">Reference proteome</keyword>
<accession>A0A928Z8C8</accession>
<comment type="caution">
    <text evidence="2">The sequence shown here is derived from an EMBL/GenBank/DDBJ whole genome shotgun (WGS) entry which is preliminary data.</text>
</comment>
<feature type="transmembrane region" description="Helical" evidence="1">
    <location>
        <begin position="376"/>
        <end position="394"/>
    </location>
</feature>
<reference evidence="2" key="1">
    <citation type="submission" date="2020-10" db="EMBL/GenBank/DDBJ databases">
        <authorList>
            <person name="Castelo-Branco R."/>
            <person name="Eusebio N."/>
            <person name="Adriana R."/>
            <person name="Vieira A."/>
            <person name="Brugerolle De Fraissinette N."/>
            <person name="Rezende De Castro R."/>
            <person name="Schneider M.P."/>
            <person name="Vasconcelos V."/>
            <person name="Leao P.N."/>
        </authorList>
    </citation>
    <scope>NUCLEOTIDE SEQUENCE</scope>
    <source>
        <strain evidence="2">LEGE 11467</strain>
    </source>
</reference>
<dbReference type="RefSeq" id="WP_264322516.1">
    <property type="nucleotide sequence ID" value="NZ_JADEXN010000341.1"/>
</dbReference>
<name>A0A928Z8C8_9CYAN</name>
<dbReference type="InterPro" id="IPR026467">
    <property type="entry name" value="Ser/Gly_Cys_C_dom"/>
</dbReference>
<feature type="non-terminal residue" evidence="2">
    <location>
        <position position="469"/>
    </location>
</feature>
<evidence type="ECO:0000313" key="2">
    <source>
        <dbReference type="EMBL" id="MBE9042352.1"/>
    </source>
</evidence>
<protein>
    <submittedName>
        <fullName evidence="2">TIGR04222 domain-containing membrane protein</fullName>
    </submittedName>
</protein>
<evidence type="ECO:0000313" key="3">
    <source>
        <dbReference type="Proteomes" id="UP000621799"/>
    </source>
</evidence>
<evidence type="ECO:0000256" key="1">
    <source>
        <dbReference type="SAM" id="Phobius"/>
    </source>
</evidence>
<feature type="transmembrane region" description="Helical" evidence="1">
    <location>
        <begin position="175"/>
        <end position="198"/>
    </location>
</feature>
<dbReference type="NCBIfam" id="TIGR04222">
    <property type="entry name" value="near_uncomplex"/>
    <property type="match status" value="1"/>
</dbReference>
<keyword evidence="1" id="KW-0472">Membrane</keyword>
<dbReference type="EMBL" id="JADEXN010000341">
    <property type="protein sequence ID" value="MBE9042352.1"/>
    <property type="molecule type" value="Genomic_DNA"/>
</dbReference>
<dbReference type="Proteomes" id="UP000621799">
    <property type="component" value="Unassembled WGS sequence"/>
</dbReference>
<gene>
    <name evidence="2" type="ORF">IQ235_16385</name>
</gene>
<sequence length="469" mass="53948">MNEQHIELYQRIQEFSLDDRTSDFTFTQRLARENRWTLQYAERSIVEYKKFAFLAVAAGHPVTPSEEVDRVWHLHLLYTQSYWGEFCPHILQTPLHHSPTRGGKQEYHKFHDWYDRTLASYEAFFGYPPPADIWPAAAVRFDRNACFQYLNTRQYWLLPKPSREIVPQFSGNRSMVAVVLLGIALTLTGCEVLGLATFPNPLDFRGSQFLTLYITLVSAALIFQWGSFEYFKRSDIENLEETVSLDTYETAYLAGGNDRVVETAIATLVQRGHLKPDRKTRTLEVVNPLPDNSHPLEAAIESELQARSKFDRFRLKTAAGVVAFTDDIRNRLINLKLLPKLKDSRQLQWLFALPVLLVWLLGLTKLGVGMSRGKPVGFLLLLCVATAFIGWQLLKRSWHRTEYGEWVLTRLQMRHSDLKKQLLDDLGEQAGLAFALFGMSVLTSGELQGLRQVLASFWSPYYSDRLYGD</sequence>
<feature type="transmembrane region" description="Helical" evidence="1">
    <location>
        <begin position="210"/>
        <end position="228"/>
    </location>
</feature>